<evidence type="ECO:0000313" key="3">
    <source>
        <dbReference type="Proteomes" id="UP000236379"/>
    </source>
</evidence>
<dbReference type="SUPFAM" id="SSF52540">
    <property type="entry name" value="P-loop containing nucleoside triphosphate hydrolases"/>
    <property type="match status" value="1"/>
</dbReference>
<dbReference type="AlphaFoldDB" id="A0A2K3UST7"/>
<reference evidence="2 3" key="1">
    <citation type="submission" date="2018-01" db="EMBL/GenBank/DDBJ databases">
        <title>Deinococcus koreensis sp. nov., a radiation-resistant bacterium isolated from river water.</title>
        <authorList>
            <person name="Choi A."/>
        </authorList>
    </citation>
    <scope>NUCLEOTIDE SEQUENCE [LARGE SCALE GENOMIC DNA]</scope>
    <source>
        <strain evidence="2 3">SJW1-2</strain>
    </source>
</reference>
<sequence length="786" mass="83297">MPARPRATRLCLTAPRPGRVRWVDMTGLTFGGPLSGWPQPLLGRDAELKQLQSALLRPDLRLLTLLGPGGVGKTRLALALAERCGTSFADGAEVVDLAPVQEVAQVAPVIARTLGVPSGPRSAAEALAAELRDRQLLLVLDNFEHLLGAAGTLAELLFAARGITALVTSRAPLRLGGEFEYPVSPLPLPARNRAEELRASSAVQLFLARAARVRPEFAPGDVELEQIGQIVRRLDGLPLAIELAAGHLRLLPVRAILTRLGQRLDLGGPARDRPVRQQTLRATLDWSLGLLPDEAQALFTRLGVFVGGFTLETAEAVLGQPDALPGLSVLAEHSLIQPMSTEPPSRETVASEPEPRFTMLETVREFALEALEARGEAPAARRAHALSLLALAEASVPGQRGPQQLTWFARLTQEQPNMLAALRFCLDQGRLDTFAALVRALSFAWMVRVDYAALPLLEEALTSGDLSGPDRVEVLNARSALHFRQGRLTEAQAGEALAQLDPAVPTLPRGAALFYRGVARAGRDPAAAIQDLAEVARMADVLGDAWSGAQARQVEAWLRLILCDHGGAAERCAEVRAGADAQHDLTLLAWNDLCRAALALGRGPWEDAAPLLGAALEHAQANRDATLLTGALEGFAALAARHGEGNRAAALLGAVDALRREAGVSGTVEHAALRPLAEAGVTGLSAPEREAAARRGADLTAEEASVLARGGAPLDARPAPVAGHDLTPREGDVLRALSRGLSNKEIARELSISLYTVNDHVKTIYSKLGVSSRAAATRSALEQAPP</sequence>
<dbReference type="PANTHER" id="PTHR47691:SF3">
    <property type="entry name" value="HTH-TYPE TRANSCRIPTIONAL REGULATOR RV0890C-RELATED"/>
    <property type="match status" value="1"/>
</dbReference>
<protein>
    <recommendedName>
        <fullName evidence="1">HTH luxR-type domain-containing protein</fullName>
    </recommendedName>
</protein>
<dbReference type="Pfam" id="PF00196">
    <property type="entry name" value="GerE"/>
    <property type="match status" value="1"/>
</dbReference>
<dbReference type="Pfam" id="PF13401">
    <property type="entry name" value="AAA_22"/>
    <property type="match status" value="1"/>
</dbReference>
<dbReference type="PROSITE" id="PS50043">
    <property type="entry name" value="HTH_LUXR_2"/>
    <property type="match status" value="1"/>
</dbReference>
<dbReference type="GO" id="GO:0003677">
    <property type="term" value="F:DNA binding"/>
    <property type="evidence" value="ECO:0007669"/>
    <property type="project" value="InterPro"/>
</dbReference>
<dbReference type="PRINTS" id="PR00038">
    <property type="entry name" value="HTHLUXR"/>
</dbReference>
<dbReference type="SMART" id="SM00421">
    <property type="entry name" value="HTH_LUXR"/>
    <property type="match status" value="1"/>
</dbReference>
<name>A0A2K3UST7_9DEIO</name>
<dbReference type="EMBL" id="PPPD01000002">
    <property type="protein sequence ID" value="PNY79602.1"/>
    <property type="molecule type" value="Genomic_DNA"/>
</dbReference>
<dbReference type="Proteomes" id="UP000236379">
    <property type="component" value="Unassembled WGS sequence"/>
</dbReference>
<gene>
    <name evidence="2" type="ORF">CVO96_16670</name>
</gene>
<dbReference type="Gene3D" id="3.40.50.300">
    <property type="entry name" value="P-loop containing nucleotide triphosphate hydrolases"/>
    <property type="match status" value="1"/>
</dbReference>
<comment type="caution">
    <text evidence="2">The sequence shown here is derived from an EMBL/GenBank/DDBJ whole genome shotgun (WGS) entry which is preliminary data.</text>
</comment>
<dbReference type="SUPFAM" id="SSF46894">
    <property type="entry name" value="C-terminal effector domain of the bipartite response regulators"/>
    <property type="match status" value="1"/>
</dbReference>
<accession>A0A2K3UST7</accession>
<dbReference type="PRINTS" id="PR00364">
    <property type="entry name" value="DISEASERSIST"/>
</dbReference>
<dbReference type="Gene3D" id="1.10.10.10">
    <property type="entry name" value="Winged helix-like DNA-binding domain superfamily/Winged helix DNA-binding domain"/>
    <property type="match status" value="1"/>
</dbReference>
<proteinExistence type="predicted"/>
<feature type="domain" description="HTH luxR-type" evidence="1">
    <location>
        <begin position="719"/>
        <end position="784"/>
    </location>
</feature>
<dbReference type="InterPro" id="IPR049945">
    <property type="entry name" value="AAA_22"/>
</dbReference>
<dbReference type="InterPro" id="IPR000792">
    <property type="entry name" value="Tscrpt_reg_LuxR_C"/>
</dbReference>
<dbReference type="GO" id="GO:0016887">
    <property type="term" value="F:ATP hydrolysis activity"/>
    <property type="evidence" value="ECO:0007669"/>
    <property type="project" value="InterPro"/>
</dbReference>
<dbReference type="CDD" id="cd06170">
    <property type="entry name" value="LuxR_C_like"/>
    <property type="match status" value="1"/>
</dbReference>
<dbReference type="GO" id="GO:0006355">
    <property type="term" value="P:regulation of DNA-templated transcription"/>
    <property type="evidence" value="ECO:0007669"/>
    <property type="project" value="InterPro"/>
</dbReference>
<evidence type="ECO:0000313" key="2">
    <source>
        <dbReference type="EMBL" id="PNY79602.1"/>
    </source>
</evidence>
<keyword evidence="3" id="KW-1185">Reference proteome</keyword>
<dbReference type="InterPro" id="IPR036388">
    <property type="entry name" value="WH-like_DNA-bd_sf"/>
</dbReference>
<dbReference type="InterPro" id="IPR027417">
    <property type="entry name" value="P-loop_NTPase"/>
</dbReference>
<organism evidence="2 3">
    <name type="scientific">Deinococcus koreensis</name>
    <dbReference type="NCBI Taxonomy" id="2054903"/>
    <lineage>
        <taxon>Bacteria</taxon>
        <taxon>Thermotogati</taxon>
        <taxon>Deinococcota</taxon>
        <taxon>Deinococci</taxon>
        <taxon>Deinococcales</taxon>
        <taxon>Deinococcaceae</taxon>
        <taxon>Deinococcus</taxon>
    </lineage>
</organism>
<evidence type="ECO:0000259" key="1">
    <source>
        <dbReference type="PROSITE" id="PS50043"/>
    </source>
</evidence>
<dbReference type="InterPro" id="IPR016032">
    <property type="entry name" value="Sig_transdc_resp-reg_C-effctor"/>
</dbReference>
<dbReference type="PANTHER" id="PTHR47691">
    <property type="entry name" value="REGULATOR-RELATED"/>
    <property type="match status" value="1"/>
</dbReference>